<comment type="caution">
    <text evidence="1">The sequence shown here is derived from an EMBL/GenBank/DDBJ whole genome shotgun (WGS) entry which is preliminary data.</text>
</comment>
<sequence length="126" mass="13953">MAALTNNYQNCELLNLKYGSGGRGPFIVRQEGTPPGSMTFQTERFLLRKDGTWVINLAVFPLSEKDKEQFLFESAAEAMQLLAELRGDPIIEATLPSGTSVEQLKASAQSTISGLWARMQNAKREE</sequence>
<proteinExistence type="predicted"/>
<accession>A0A366H7A8</accession>
<organism evidence="1 2">
    <name type="scientific">Roseimicrobium gellanilyticum</name>
    <dbReference type="NCBI Taxonomy" id="748857"/>
    <lineage>
        <taxon>Bacteria</taxon>
        <taxon>Pseudomonadati</taxon>
        <taxon>Verrucomicrobiota</taxon>
        <taxon>Verrucomicrobiia</taxon>
        <taxon>Verrucomicrobiales</taxon>
        <taxon>Verrucomicrobiaceae</taxon>
        <taxon>Roseimicrobium</taxon>
    </lineage>
</organism>
<dbReference type="AlphaFoldDB" id="A0A366H7A8"/>
<reference evidence="1 2" key="1">
    <citation type="submission" date="2018-06" db="EMBL/GenBank/DDBJ databases">
        <title>Genomic Encyclopedia of Type Strains, Phase IV (KMG-IV): sequencing the most valuable type-strain genomes for metagenomic binning, comparative biology and taxonomic classification.</title>
        <authorList>
            <person name="Goeker M."/>
        </authorList>
    </citation>
    <scope>NUCLEOTIDE SEQUENCE [LARGE SCALE GENOMIC DNA]</scope>
    <source>
        <strain evidence="1 2">DSM 25532</strain>
    </source>
</reference>
<gene>
    <name evidence="1" type="ORF">DES53_11250</name>
</gene>
<dbReference type="RefSeq" id="WP_113961188.1">
    <property type="nucleotide sequence ID" value="NZ_QNRR01000012.1"/>
</dbReference>
<dbReference type="Proteomes" id="UP000253426">
    <property type="component" value="Unassembled WGS sequence"/>
</dbReference>
<evidence type="ECO:0000313" key="1">
    <source>
        <dbReference type="EMBL" id="RBP38052.1"/>
    </source>
</evidence>
<protein>
    <submittedName>
        <fullName evidence="1">Uncharacterized protein</fullName>
    </submittedName>
</protein>
<evidence type="ECO:0000313" key="2">
    <source>
        <dbReference type="Proteomes" id="UP000253426"/>
    </source>
</evidence>
<keyword evidence="2" id="KW-1185">Reference proteome</keyword>
<name>A0A366H7A8_9BACT</name>
<dbReference type="OrthoDB" id="194571at2"/>
<dbReference type="EMBL" id="QNRR01000012">
    <property type="protein sequence ID" value="RBP38052.1"/>
    <property type="molecule type" value="Genomic_DNA"/>
</dbReference>